<dbReference type="InterPro" id="IPR012337">
    <property type="entry name" value="RNaseH-like_sf"/>
</dbReference>
<accession>A0A815LLS5</accession>
<evidence type="ECO:0000256" key="1">
    <source>
        <dbReference type="SAM" id="MobiDB-lite"/>
    </source>
</evidence>
<dbReference type="Proteomes" id="UP000681722">
    <property type="component" value="Unassembled WGS sequence"/>
</dbReference>
<keyword evidence="4" id="KW-1185">Reference proteome</keyword>
<feature type="region of interest" description="Disordered" evidence="1">
    <location>
        <begin position="364"/>
        <end position="386"/>
    </location>
</feature>
<evidence type="ECO:0000313" key="2">
    <source>
        <dbReference type="EMBL" id="CAF1409069.1"/>
    </source>
</evidence>
<dbReference type="SUPFAM" id="SSF53098">
    <property type="entry name" value="Ribonuclease H-like"/>
    <property type="match status" value="1"/>
</dbReference>
<evidence type="ECO:0000313" key="3">
    <source>
        <dbReference type="EMBL" id="CAF4298796.1"/>
    </source>
</evidence>
<dbReference type="PANTHER" id="PTHR46068:SF1">
    <property type="entry name" value="TRANSPOSASE IS30-LIKE HTH DOMAIN-CONTAINING PROTEIN"/>
    <property type="match status" value="1"/>
</dbReference>
<dbReference type="Proteomes" id="UP000663829">
    <property type="component" value="Unassembled WGS sequence"/>
</dbReference>
<dbReference type="AlphaFoldDB" id="A0A815LLS5"/>
<gene>
    <name evidence="2" type="ORF">GPM918_LOCUS33456</name>
    <name evidence="3" type="ORF">SRO942_LOCUS34140</name>
</gene>
<dbReference type="EMBL" id="CAJOBC010083244">
    <property type="protein sequence ID" value="CAF4298796.1"/>
    <property type="molecule type" value="Genomic_DNA"/>
</dbReference>
<dbReference type="PANTHER" id="PTHR46068">
    <property type="entry name" value="PROTEIN CBG27172"/>
    <property type="match status" value="1"/>
</dbReference>
<dbReference type="GO" id="GO:0003676">
    <property type="term" value="F:nucleic acid binding"/>
    <property type="evidence" value="ECO:0007669"/>
    <property type="project" value="InterPro"/>
</dbReference>
<dbReference type="EMBL" id="CAJNOQ010017820">
    <property type="protein sequence ID" value="CAF1409069.1"/>
    <property type="molecule type" value="Genomic_DNA"/>
</dbReference>
<reference evidence="2" key="1">
    <citation type="submission" date="2021-02" db="EMBL/GenBank/DDBJ databases">
        <authorList>
            <person name="Nowell W R."/>
        </authorList>
    </citation>
    <scope>NUCLEOTIDE SEQUENCE</scope>
</reference>
<sequence>MIAETGSIVLSTSPGRPRIIRTKNMIQKVKNRLKRKKRVPTRKLASELKISRRSVQRILKNDLGLTSYKKRIEPLPTDTQKAKRITFGNWVRHNFSKEQSLRILFSDEKMFDLNGMYNCQNDQAWAVNRAEADKNGGVKQKQEFPQKVMVWLGVCSEGVTPLVILDNGTVNHQRYIDEVLLVALKPRHPLSQGCIERANDVLSIALGKRLDTNNSVHWSDGLLPVVYGINTRVSSTTKTTLYEIMFGQRPRSDFDFWKIVKECDIMDEEQLPTPIERADVFVDEIVEQFTINETVINDFDKQKENDNLSIDNFIPEMFPLLNTNNDPNAAGVLYHSLLELSPSSSYGPNHQPLVATIKSTTENVISFDSPPAPPQPSSQSSASSALTSNSLIINSPRHNDVRHRAAENYLGTANKKRKAYDEHLCKLAEQYKKGDYLGVRIHEVDRTNTHPKILPCILVAKEKKDNDFIVHLCCQHGLLQNKFSIESIIDLRSTCPDEL</sequence>
<feature type="compositionally biased region" description="Low complexity" evidence="1">
    <location>
        <begin position="377"/>
        <end position="386"/>
    </location>
</feature>
<organism evidence="2 4">
    <name type="scientific">Didymodactylos carnosus</name>
    <dbReference type="NCBI Taxonomy" id="1234261"/>
    <lineage>
        <taxon>Eukaryota</taxon>
        <taxon>Metazoa</taxon>
        <taxon>Spiralia</taxon>
        <taxon>Gnathifera</taxon>
        <taxon>Rotifera</taxon>
        <taxon>Eurotatoria</taxon>
        <taxon>Bdelloidea</taxon>
        <taxon>Philodinida</taxon>
        <taxon>Philodinidae</taxon>
        <taxon>Didymodactylos</taxon>
    </lineage>
</organism>
<proteinExistence type="predicted"/>
<comment type="caution">
    <text evidence="2">The sequence shown here is derived from an EMBL/GenBank/DDBJ whole genome shotgun (WGS) entry which is preliminary data.</text>
</comment>
<dbReference type="OrthoDB" id="2425021at2759"/>
<dbReference type="InterPro" id="IPR036397">
    <property type="entry name" value="RNaseH_sf"/>
</dbReference>
<evidence type="ECO:0008006" key="5">
    <source>
        <dbReference type="Google" id="ProtNLM"/>
    </source>
</evidence>
<protein>
    <recommendedName>
        <fullName evidence="5">Transposase</fullName>
    </recommendedName>
</protein>
<evidence type="ECO:0000313" key="4">
    <source>
        <dbReference type="Proteomes" id="UP000663829"/>
    </source>
</evidence>
<name>A0A815LLS5_9BILA</name>
<dbReference type="Gene3D" id="3.30.420.10">
    <property type="entry name" value="Ribonuclease H-like superfamily/Ribonuclease H"/>
    <property type="match status" value="1"/>
</dbReference>